<proteinExistence type="predicted"/>
<feature type="domain" description="PHB accumulation regulatory" evidence="2">
    <location>
        <begin position="73"/>
        <end position="112"/>
    </location>
</feature>
<dbReference type="Pfam" id="PF07879">
    <property type="entry name" value="PHB_acc_N"/>
    <property type="match status" value="1"/>
</dbReference>
<evidence type="ECO:0000256" key="1">
    <source>
        <dbReference type="SAM" id="MobiDB-lite"/>
    </source>
</evidence>
<sequence length="222" mass="24636">MPGEKPPIVIKKYANRRLYHTGTSAYVTLEDLADMVRRGEEFVVQDAKTGEEITRGVLGQIIFDAESRGKGLLPIAFLRQLITYYGDQMQTLVPTYLEHSLASFTREQEKMRKDMTDAFGMPFSAVEDQVRRNMDMFNRSMRMFMPFAGEAGTAPEEAPRADATNAEHLAQDVAALRGELARMQARIDALASPPQPAPAANAPEDEPAADVTTPKKRTKSQG</sequence>
<name>A0A934INM2_9HYPH</name>
<evidence type="ECO:0000313" key="5">
    <source>
        <dbReference type="Proteomes" id="UP000609531"/>
    </source>
</evidence>
<dbReference type="Proteomes" id="UP000609531">
    <property type="component" value="Unassembled WGS sequence"/>
</dbReference>
<keyword evidence="5" id="KW-1185">Reference proteome</keyword>
<feature type="region of interest" description="Disordered" evidence="1">
    <location>
        <begin position="186"/>
        <end position="222"/>
    </location>
</feature>
<dbReference type="GO" id="GO:0006355">
    <property type="term" value="P:regulation of DNA-templated transcription"/>
    <property type="evidence" value="ECO:0007669"/>
    <property type="project" value="InterPro"/>
</dbReference>
<evidence type="ECO:0000313" key="4">
    <source>
        <dbReference type="EMBL" id="MBJ3777197.1"/>
    </source>
</evidence>
<protein>
    <submittedName>
        <fullName evidence="4">Polyhydroxyalkanoate synthesis repressor PhaR</fullName>
    </submittedName>
</protein>
<comment type="caution">
    <text evidence="4">The sequence shown here is derived from an EMBL/GenBank/DDBJ whole genome shotgun (WGS) entry which is preliminary data.</text>
</comment>
<dbReference type="EMBL" id="JAEKJA010000013">
    <property type="protein sequence ID" value="MBJ3777197.1"/>
    <property type="molecule type" value="Genomic_DNA"/>
</dbReference>
<evidence type="ECO:0000259" key="2">
    <source>
        <dbReference type="Pfam" id="PF05233"/>
    </source>
</evidence>
<dbReference type="NCBIfam" id="TIGR01848">
    <property type="entry name" value="PHA_reg_PhaR"/>
    <property type="match status" value="1"/>
</dbReference>
<dbReference type="InterPro" id="IPR012909">
    <property type="entry name" value="PHA_DNA-bd_N"/>
</dbReference>
<feature type="domain" description="PHA accumulation regulator DNA-binding N-terminal" evidence="3">
    <location>
        <begin position="9"/>
        <end position="69"/>
    </location>
</feature>
<dbReference type="RefSeq" id="WP_198883100.1">
    <property type="nucleotide sequence ID" value="NZ_JAEKJA010000013.1"/>
</dbReference>
<dbReference type="InterPro" id="IPR010134">
    <property type="entry name" value="PHA_reg_PhaR"/>
</dbReference>
<dbReference type="InterPro" id="IPR007897">
    <property type="entry name" value="PHB_accumulat"/>
</dbReference>
<evidence type="ECO:0000259" key="3">
    <source>
        <dbReference type="Pfam" id="PF07879"/>
    </source>
</evidence>
<accession>A0A934INM2</accession>
<dbReference type="AlphaFoldDB" id="A0A934INM2"/>
<reference evidence="4" key="1">
    <citation type="submission" date="2020-12" db="EMBL/GenBank/DDBJ databases">
        <title>Bacterial taxonomy.</title>
        <authorList>
            <person name="Pan X."/>
        </authorList>
    </citation>
    <scope>NUCLEOTIDE SEQUENCE</scope>
    <source>
        <strain evidence="4">B2012</strain>
    </source>
</reference>
<organism evidence="4 5">
    <name type="scientific">Acuticoccus mangrovi</name>
    <dbReference type="NCBI Taxonomy" id="2796142"/>
    <lineage>
        <taxon>Bacteria</taxon>
        <taxon>Pseudomonadati</taxon>
        <taxon>Pseudomonadota</taxon>
        <taxon>Alphaproteobacteria</taxon>
        <taxon>Hyphomicrobiales</taxon>
        <taxon>Amorphaceae</taxon>
        <taxon>Acuticoccus</taxon>
    </lineage>
</organism>
<dbReference type="Pfam" id="PF05233">
    <property type="entry name" value="PHB_acc"/>
    <property type="match status" value="1"/>
</dbReference>
<gene>
    <name evidence="4" type="primary">phaR</name>
    <name evidence="4" type="ORF">JCR33_15935</name>
</gene>